<dbReference type="EMBL" id="JAACXV010000014">
    <property type="protein sequence ID" value="KAF7287334.1"/>
    <property type="molecule type" value="Genomic_DNA"/>
</dbReference>
<dbReference type="Pfam" id="PF21788">
    <property type="entry name" value="TNP-like_GBD"/>
    <property type="match status" value="1"/>
</dbReference>
<organism evidence="4 5">
    <name type="scientific">Rhynchophorus ferrugineus</name>
    <name type="common">Red palm weevil</name>
    <name type="synonym">Curculio ferrugineus</name>
    <dbReference type="NCBI Taxonomy" id="354439"/>
    <lineage>
        <taxon>Eukaryota</taxon>
        <taxon>Metazoa</taxon>
        <taxon>Ecdysozoa</taxon>
        <taxon>Arthropoda</taxon>
        <taxon>Hexapoda</taxon>
        <taxon>Insecta</taxon>
        <taxon>Pterygota</taxon>
        <taxon>Neoptera</taxon>
        <taxon>Endopterygota</taxon>
        <taxon>Coleoptera</taxon>
        <taxon>Polyphaga</taxon>
        <taxon>Cucujiformia</taxon>
        <taxon>Curculionidae</taxon>
        <taxon>Dryophthorinae</taxon>
        <taxon>Rhynchophorus</taxon>
    </lineage>
</organism>
<dbReference type="AlphaFoldDB" id="A0A834IUA9"/>
<evidence type="ECO:0000259" key="3">
    <source>
        <dbReference type="Pfam" id="PF21788"/>
    </source>
</evidence>
<dbReference type="InterPro" id="IPR048365">
    <property type="entry name" value="TNP-like_RNaseH_N"/>
</dbReference>
<accession>A0A834IUA9</accession>
<sequence length="523" mass="58922">MAFFLTVIWSEILLNLYKLEDYRPKCGRPLLNRDVVPSCNLNYPLPIKQENMAVSSISTEPSTSTEHNTSMLESPKGIKRECLLSSSCRQELGSKIPRNYFGTEESAPSTSGEHEIGITIEISPPNNFEADDTIPSTSGKHELSNPIIKTSPHNSFDTDDSVSSTSDGRESESTITKRSNSRSLRKLAPIDRIAILIFDEMYLDLGLSYNFSEDNIIGFHDLGSGVRKPFPCDYVNVFMVKGVFKQWQQPLCYTFTDGPINAIDLKDLIKKIIRKCHECGLSIVATVCDQGSANVAAIKILLQETQEYFSQRNENNNHFGFLIDEKEIVPLFDGPLLLKGLRNNLLTRNLHFAKDGISRVAKWDHIEQLYKFEKKMEMQMCNKLTDQHVIRGIINKKNVKHCAQVFSKTVGKAIIIYLSYAKLLLENTSNHSHLPLENESYDTAQLLLFLDELFDSLNSSTCDVLPGKPLQGAVTSTSGHIHFWKEALVVLSSMRFMCLKKQTLISVPPIVNLAYTIKESKDN</sequence>
<dbReference type="Pfam" id="PF21787">
    <property type="entry name" value="TNP-like_RNaseH_N"/>
    <property type="match status" value="1"/>
</dbReference>
<evidence type="ECO:0000313" key="5">
    <source>
        <dbReference type="Proteomes" id="UP000625711"/>
    </source>
</evidence>
<dbReference type="Proteomes" id="UP000625711">
    <property type="component" value="Unassembled WGS sequence"/>
</dbReference>
<evidence type="ECO:0000259" key="2">
    <source>
        <dbReference type="Pfam" id="PF21787"/>
    </source>
</evidence>
<evidence type="ECO:0000313" key="4">
    <source>
        <dbReference type="EMBL" id="KAF7287334.1"/>
    </source>
</evidence>
<reference evidence="4" key="1">
    <citation type="submission" date="2020-08" db="EMBL/GenBank/DDBJ databases">
        <title>Genome sequencing and assembly of the red palm weevil Rhynchophorus ferrugineus.</title>
        <authorList>
            <person name="Dias G.B."/>
            <person name="Bergman C.M."/>
            <person name="Manee M."/>
        </authorList>
    </citation>
    <scope>NUCLEOTIDE SEQUENCE</scope>
    <source>
        <strain evidence="4">AA-2017</strain>
        <tissue evidence="4">Whole larva</tissue>
    </source>
</reference>
<dbReference type="OrthoDB" id="7474070at2759"/>
<feature type="domain" description="Transposable element P transposase-like GTP-binding insertion" evidence="3">
    <location>
        <begin position="337"/>
        <end position="461"/>
    </location>
</feature>
<evidence type="ECO:0000256" key="1">
    <source>
        <dbReference type="SAM" id="MobiDB-lite"/>
    </source>
</evidence>
<feature type="region of interest" description="Disordered" evidence="1">
    <location>
        <begin position="123"/>
        <end position="180"/>
    </location>
</feature>
<proteinExistence type="predicted"/>
<protein>
    <submittedName>
        <fullName evidence="4">Uncharacterized protein</fullName>
    </submittedName>
</protein>
<comment type="caution">
    <text evidence="4">The sequence shown here is derived from an EMBL/GenBank/DDBJ whole genome shotgun (WGS) entry which is preliminary data.</text>
</comment>
<feature type="domain" description="Transposable element P transposase-like RNase H" evidence="2">
    <location>
        <begin position="190"/>
        <end position="301"/>
    </location>
</feature>
<dbReference type="InterPro" id="IPR048366">
    <property type="entry name" value="TNP-like_GBD"/>
</dbReference>
<name>A0A834IUA9_RHYFE</name>
<keyword evidence="5" id="KW-1185">Reference proteome</keyword>
<gene>
    <name evidence="4" type="ORF">GWI33_001694</name>
</gene>